<dbReference type="InterPro" id="IPR029045">
    <property type="entry name" value="ClpP/crotonase-like_dom_sf"/>
</dbReference>
<dbReference type="PANTHER" id="PTHR22855">
    <property type="entry name" value="ACETYL, PROPIONYL, PYRUVATE, AND GLUTACONYL CARBOXYLASE-RELATED"/>
    <property type="match status" value="1"/>
</dbReference>
<dbReference type="Pfam" id="PF01039">
    <property type="entry name" value="Carboxyl_trans"/>
    <property type="match status" value="1"/>
</dbReference>
<protein>
    <recommendedName>
        <fullName evidence="1">CoA carboxyltransferase N-terminal domain-containing protein</fullName>
    </recommendedName>
</protein>
<dbReference type="InterPro" id="IPR034733">
    <property type="entry name" value="AcCoA_carboxyl_beta"/>
</dbReference>
<dbReference type="PROSITE" id="PS50980">
    <property type="entry name" value="COA_CT_NTER"/>
    <property type="match status" value="1"/>
</dbReference>
<dbReference type="Gene3D" id="3.90.226.10">
    <property type="entry name" value="2-enoyl-CoA Hydratase, Chain A, domain 1"/>
    <property type="match status" value="1"/>
</dbReference>
<dbReference type="EMBL" id="BARS01051130">
    <property type="protein sequence ID" value="GAG53323.1"/>
    <property type="molecule type" value="Genomic_DNA"/>
</dbReference>
<reference evidence="2" key="1">
    <citation type="journal article" date="2014" name="Front. Microbiol.">
        <title>High frequency of phylogenetically diverse reductive dehalogenase-homologous genes in deep subseafloor sedimentary metagenomes.</title>
        <authorList>
            <person name="Kawai M."/>
            <person name="Futagami T."/>
            <person name="Toyoda A."/>
            <person name="Takaki Y."/>
            <person name="Nishi S."/>
            <person name="Hori S."/>
            <person name="Arai W."/>
            <person name="Tsubouchi T."/>
            <person name="Morono Y."/>
            <person name="Uchiyama I."/>
            <person name="Ito T."/>
            <person name="Fujiyama A."/>
            <person name="Inagaki F."/>
            <person name="Takami H."/>
        </authorList>
    </citation>
    <scope>NUCLEOTIDE SEQUENCE</scope>
    <source>
        <strain evidence="2">Expedition CK06-06</strain>
    </source>
</reference>
<feature type="non-terminal residue" evidence="2">
    <location>
        <position position="1"/>
    </location>
</feature>
<dbReference type="InterPro" id="IPR045190">
    <property type="entry name" value="MCCB/AccD1-like"/>
</dbReference>
<dbReference type="GO" id="GO:0006552">
    <property type="term" value="P:L-leucine catabolic process"/>
    <property type="evidence" value="ECO:0007669"/>
    <property type="project" value="TreeGrafter"/>
</dbReference>
<dbReference type="InterPro" id="IPR011762">
    <property type="entry name" value="COA_CT_N"/>
</dbReference>
<gene>
    <name evidence="2" type="ORF">S01H1_76209</name>
</gene>
<proteinExistence type="predicted"/>
<organism evidence="2">
    <name type="scientific">marine sediment metagenome</name>
    <dbReference type="NCBI Taxonomy" id="412755"/>
    <lineage>
        <taxon>unclassified sequences</taxon>
        <taxon>metagenomes</taxon>
        <taxon>ecological metagenomes</taxon>
    </lineage>
</organism>
<accession>X0YYI1</accession>
<evidence type="ECO:0000313" key="2">
    <source>
        <dbReference type="EMBL" id="GAG53323.1"/>
    </source>
</evidence>
<evidence type="ECO:0000259" key="1">
    <source>
        <dbReference type="PROSITE" id="PS50980"/>
    </source>
</evidence>
<feature type="non-terminal residue" evidence="2">
    <location>
        <position position="236"/>
    </location>
</feature>
<dbReference type="AlphaFoldDB" id="X0YYI1"/>
<feature type="domain" description="CoA carboxyltransferase N-terminal" evidence="1">
    <location>
        <begin position="1"/>
        <end position="211"/>
    </location>
</feature>
<comment type="caution">
    <text evidence="2">The sequence shown here is derived from an EMBL/GenBank/DDBJ whole genome shotgun (WGS) entry which is preliminary data.</text>
</comment>
<sequence>FPINTFVNYGLEFGKPPRTSPSAGVITAFVRVHGRLTVVIANDNTVASGSWWPLTPEKIERAQEVGLWLRVPVIYLVDCSGLYLPEQSKTFPGRVGAGYIFKMNSLLSAAGVPQIAGVLGDCIAGGGYMPIISDKLFMTEQAYMVIAGAALVKGGKAQNITSLSIGGANVHVHLSNCADERVPDDETMIKRIRREIEKLPASAVAYYRHEFTPAEPRFSPREINGLLPVDHRVVYD</sequence>
<dbReference type="GO" id="GO:1905202">
    <property type="term" value="C:methylcrotonoyl-CoA carboxylase complex"/>
    <property type="evidence" value="ECO:0007669"/>
    <property type="project" value="TreeGrafter"/>
</dbReference>
<dbReference type="GO" id="GO:0004485">
    <property type="term" value="F:methylcrotonoyl-CoA carboxylase activity"/>
    <property type="evidence" value="ECO:0007669"/>
    <property type="project" value="TreeGrafter"/>
</dbReference>
<dbReference type="SUPFAM" id="SSF52096">
    <property type="entry name" value="ClpP/crotonase"/>
    <property type="match status" value="1"/>
</dbReference>
<name>X0YYI1_9ZZZZ</name>
<dbReference type="PANTHER" id="PTHR22855:SF13">
    <property type="entry name" value="METHYLCROTONOYL-COA CARBOXYLASE BETA CHAIN, MITOCHONDRIAL"/>
    <property type="match status" value="1"/>
</dbReference>